<dbReference type="PANTHER" id="PTHR12149:SF8">
    <property type="entry name" value="PROTEIN-RIBULOSAMINE 3-KINASE"/>
    <property type="match status" value="1"/>
</dbReference>
<name>A0AAE0DNQ7_9LECA</name>
<evidence type="ECO:0000313" key="1">
    <source>
        <dbReference type="EMBL" id="KAK3176966.1"/>
    </source>
</evidence>
<dbReference type="EMBL" id="JASNWA010000004">
    <property type="protein sequence ID" value="KAK3176966.1"/>
    <property type="molecule type" value="Genomic_DNA"/>
</dbReference>
<sequence length="185" mass="21077">MTVDLFEAQPSLDSEPQAIDVDANVAAGDLGRGMMFGEYESMVAIYKIVPTFVPKPTGWGTFESNKDLHFFLCDFHEMDLDLPNVNKFTACLAELHRKSTSPNGKWGFHIMTYNGTLPQLNDWTDTWEEYFTSNFKHFLEMEQEVQGPATEELAELSRAMLEKVIPRLLRPMETGGRHIEPSLIQ</sequence>
<dbReference type="InterPro" id="IPR016477">
    <property type="entry name" value="Fructo-/Ketosamine-3-kinase"/>
</dbReference>
<comment type="caution">
    <text evidence="1">The sequence shown here is derived from an EMBL/GenBank/DDBJ whole genome shotgun (WGS) entry which is preliminary data.</text>
</comment>
<keyword evidence="2" id="KW-1185">Reference proteome</keyword>
<dbReference type="Gene3D" id="3.90.1200.10">
    <property type="match status" value="1"/>
</dbReference>
<evidence type="ECO:0000313" key="2">
    <source>
        <dbReference type="Proteomes" id="UP001276659"/>
    </source>
</evidence>
<evidence type="ECO:0008006" key="3">
    <source>
        <dbReference type="Google" id="ProtNLM"/>
    </source>
</evidence>
<dbReference type="Proteomes" id="UP001276659">
    <property type="component" value="Unassembled WGS sequence"/>
</dbReference>
<gene>
    <name evidence="1" type="ORF">OEA41_008292</name>
</gene>
<proteinExistence type="predicted"/>
<organism evidence="1 2">
    <name type="scientific">Lepraria neglecta</name>
    <dbReference type="NCBI Taxonomy" id="209136"/>
    <lineage>
        <taxon>Eukaryota</taxon>
        <taxon>Fungi</taxon>
        <taxon>Dikarya</taxon>
        <taxon>Ascomycota</taxon>
        <taxon>Pezizomycotina</taxon>
        <taxon>Lecanoromycetes</taxon>
        <taxon>OSLEUM clade</taxon>
        <taxon>Lecanoromycetidae</taxon>
        <taxon>Lecanorales</taxon>
        <taxon>Lecanorineae</taxon>
        <taxon>Stereocaulaceae</taxon>
        <taxon>Lepraria</taxon>
    </lineage>
</organism>
<accession>A0AAE0DNQ7</accession>
<dbReference type="Pfam" id="PF03881">
    <property type="entry name" value="Fructosamin_kin"/>
    <property type="match status" value="1"/>
</dbReference>
<reference evidence="1" key="1">
    <citation type="submission" date="2022-11" db="EMBL/GenBank/DDBJ databases">
        <title>Chromosomal genome sequence assembly and mating type (MAT) locus characterization of the leprose asexual lichenized fungus Lepraria neglecta (Nyl.) Erichsen.</title>
        <authorList>
            <person name="Allen J.L."/>
            <person name="Pfeffer B."/>
        </authorList>
    </citation>
    <scope>NUCLEOTIDE SEQUENCE</scope>
    <source>
        <strain evidence="1">Allen 5258</strain>
    </source>
</reference>
<dbReference type="PANTHER" id="PTHR12149">
    <property type="entry name" value="FRUCTOSAMINE 3 KINASE-RELATED PROTEIN"/>
    <property type="match status" value="1"/>
</dbReference>
<protein>
    <recommendedName>
        <fullName evidence="3">Protein-ribulosamine 3-kinase</fullName>
    </recommendedName>
</protein>
<dbReference type="AlphaFoldDB" id="A0AAE0DNQ7"/>